<feature type="region of interest" description="Disordered" evidence="6">
    <location>
        <begin position="363"/>
        <end position="424"/>
    </location>
</feature>
<dbReference type="OrthoDB" id="413313at2759"/>
<protein>
    <recommendedName>
        <fullName evidence="9">Nuclear control of ATPase protein 2</fullName>
    </recommendedName>
</protein>
<feature type="compositionally biased region" description="Low complexity" evidence="6">
    <location>
        <begin position="178"/>
        <end position="193"/>
    </location>
</feature>
<dbReference type="eggNOG" id="ENOG502QTT6">
    <property type="taxonomic scope" value="Eukaryota"/>
</dbReference>
<keyword evidence="4" id="KW-0496">Mitochondrion</keyword>
<proteinExistence type="predicted"/>
<evidence type="ECO:0000256" key="6">
    <source>
        <dbReference type="SAM" id="MobiDB-lite"/>
    </source>
</evidence>
<feature type="compositionally biased region" description="Acidic residues" evidence="6">
    <location>
        <begin position="98"/>
        <end position="107"/>
    </location>
</feature>
<feature type="region of interest" description="Disordered" evidence="6">
    <location>
        <begin position="169"/>
        <end position="231"/>
    </location>
</feature>
<evidence type="ECO:0000313" key="8">
    <source>
        <dbReference type="Proteomes" id="UP000030693"/>
    </source>
</evidence>
<evidence type="ECO:0000313" key="7">
    <source>
        <dbReference type="EMBL" id="KCV71027.1"/>
    </source>
</evidence>
<dbReference type="AlphaFoldDB" id="A0A058ZC64"/>
<dbReference type="GO" id="GO:0005741">
    <property type="term" value="C:mitochondrial outer membrane"/>
    <property type="evidence" value="ECO:0007669"/>
    <property type="project" value="TreeGrafter"/>
</dbReference>
<evidence type="ECO:0000256" key="2">
    <source>
        <dbReference type="ARBA" id="ARBA00022692"/>
    </source>
</evidence>
<dbReference type="RefSeq" id="XP_009494150.1">
    <property type="nucleotide sequence ID" value="XM_009495875.1"/>
</dbReference>
<keyword evidence="2" id="KW-0812">Transmembrane</keyword>
<feature type="compositionally biased region" description="Low complexity" evidence="6">
    <location>
        <begin position="200"/>
        <end position="210"/>
    </location>
</feature>
<name>A0A058ZC64_FONAL</name>
<dbReference type="PANTHER" id="PTHR28234:SF1">
    <property type="entry name" value="NUCLEAR CONTROL OF ATPASE PROTEIN 2"/>
    <property type="match status" value="1"/>
</dbReference>
<evidence type="ECO:0000256" key="1">
    <source>
        <dbReference type="ARBA" id="ARBA00004225"/>
    </source>
</evidence>
<feature type="region of interest" description="Disordered" evidence="6">
    <location>
        <begin position="557"/>
        <end position="601"/>
    </location>
</feature>
<organism evidence="7">
    <name type="scientific">Fonticula alba</name>
    <name type="common">Slime mold</name>
    <dbReference type="NCBI Taxonomy" id="691883"/>
    <lineage>
        <taxon>Eukaryota</taxon>
        <taxon>Rotosphaerida</taxon>
        <taxon>Fonticulaceae</taxon>
        <taxon>Fonticula</taxon>
    </lineage>
</organism>
<evidence type="ECO:0008006" key="9">
    <source>
        <dbReference type="Google" id="ProtNLM"/>
    </source>
</evidence>
<dbReference type="EMBL" id="KB932203">
    <property type="protein sequence ID" value="KCV71027.1"/>
    <property type="molecule type" value="Genomic_DNA"/>
</dbReference>
<reference evidence="7" key="1">
    <citation type="submission" date="2013-04" db="EMBL/GenBank/DDBJ databases">
        <title>The Genome Sequence of Fonticula alba ATCC 38817.</title>
        <authorList>
            <consortium name="The Broad Institute Genomics Platform"/>
            <person name="Russ C."/>
            <person name="Cuomo C."/>
            <person name="Burger G."/>
            <person name="Gray M.W."/>
            <person name="Holland P.W.H."/>
            <person name="King N."/>
            <person name="Lang F.B.F."/>
            <person name="Roger A.J."/>
            <person name="Ruiz-Trillo I."/>
            <person name="Brown M."/>
            <person name="Walker B."/>
            <person name="Young S."/>
            <person name="Zeng Q."/>
            <person name="Gargeya S."/>
            <person name="Fitzgerald M."/>
            <person name="Haas B."/>
            <person name="Abouelleil A."/>
            <person name="Allen A.W."/>
            <person name="Alvarado L."/>
            <person name="Arachchi H.M."/>
            <person name="Berlin A.M."/>
            <person name="Chapman S.B."/>
            <person name="Gainer-Dewar J."/>
            <person name="Goldberg J."/>
            <person name="Griggs A."/>
            <person name="Gujja S."/>
            <person name="Hansen M."/>
            <person name="Howarth C."/>
            <person name="Imamovic A."/>
            <person name="Ireland A."/>
            <person name="Larimer J."/>
            <person name="McCowan C."/>
            <person name="Murphy C."/>
            <person name="Pearson M."/>
            <person name="Poon T.W."/>
            <person name="Priest M."/>
            <person name="Roberts A."/>
            <person name="Saif S."/>
            <person name="Shea T."/>
            <person name="Sisk P."/>
            <person name="Sykes S."/>
            <person name="Wortman J."/>
            <person name="Nusbaum C."/>
            <person name="Birren B."/>
        </authorList>
    </citation>
    <scope>NUCLEOTIDE SEQUENCE [LARGE SCALE GENOMIC DNA]</scope>
    <source>
        <strain evidence="7">ATCC 38817</strain>
    </source>
</reference>
<dbReference type="STRING" id="691883.A0A058ZC64"/>
<gene>
    <name evidence="7" type="ORF">H696_01973</name>
</gene>
<evidence type="ECO:0000256" key="3">
    <source>
        <dbReference type="ARBA" id="ARBA00022989"/>
    </source>
</evidence>
<evidence type="ECO:0000256" key="5">
    <source>
        <dbReference type="ARBA" id="ARBA00023136"/>
    </source>
</evidence>
<evidence type="ECO:0000256" key="4">
    <source>
        <dbReference type="ARBA" id="ARBA00023128"/>
    </source>
</evidence>
<feature type="region of interest" description="Disordered" evidence="6">
    <location>
        <begin position="90"/>
        <end position="139"/>
    </location>
</feature>
<feature type="compositionally biased region" description="Low complexity" evidence="6">
    <location>
        <begin position="935"/>
        <end position="952"/>
    </location>
</feature>
<keyword evidence="8" id="KW-1185">Reference proteome</keyword>
<dbReference type="PANTHER" id="PTHR28234">
    <property type="entry name" value="NUCLEAR CONTROL OF ATPASE PROTEIN 2"/>
    <property type="match status" value="1"/>
</dbReference>
<comment type="subcellular location">
    <subcellularLocation>
        <location evidence="1">Mitochondrion membrane</location>
        <topology evidence="1">Multi-pass membrane protein</topology>
    </subcellularLocation>
</comment>
<dbReference type="InterPro" id="IPR013946">
    <property type="entry name" value="NCA2-like"/>
</dbReference>
<dbReference type="GeneID" id="20526698"/>
<keyword evidence="3" id="KW-1133">Transmembrane helix</keyword>
<feature type="region of interest" description="Disordered" evidence="6">
    <location>
        <begin position="935"/>
        <end position="992"/>
    </location>
</feature>
<dbReference type="Proteomes" id="UP000030693">
    <property type="component" value="Unassembled WGS sequence"/>
</dbReference>
<feature type="compositionally biased region" description="Low complexity" evidence="6">
    <location>
        <begin position="119"/>
        <end position="135"/>
    </location>
</feature>
<accession>A0A058ZC64</accession>
<feature type="compositionally biased region" description="Gly residues" evidence="6">
    <location>
        <begin position="380"/>
        <end position="390"/>
    </location>
</feature>
<sequence>MDSTVRRVSRSLDARVSASWWRQVHRVYGPRAEDISRSLSRLVMSDAAGGGLDRSFSPSSHVQEIQDVAALWLELQEIIRRQREQAAEAALAARSPEADTDGLEEPDLATGPATPAPTHPGTRRSSLSSGLGAARPGPGVLGHPASDLIDWLTRPGLKRSLTGRRLLQAHAGPGAGGPASRTASASAPDDSAAAGGGPDDAGTSGAAAAGGPAGPQDILLADSPDETDPDVDAGRLEEALQAFILAKCAVAIAGSAGRALAARGGRSGDLLDWWQGCLHRSSSQWLFLLRLQQVPVDLGRILLRALLSQLIRLGVLSTAPSADILVSGGRLRYVRFLAAWAARTGSMYRQRYEHDLSPRLPGFLRGGHPAGDADADADGAGAGAGAGAGTAGSPAGLPPTDRATPPAGAWPSRGPHVPDPAGTPKSWRPLAMAAVELFPFGWRLGRHTEWLAIGHLRLLRRARQQVHDALGSVALSVSLLNDAVARDIGAPRAPDQLRDYAALVLTDVCCALSLPETSTHAPNQGFWRRIFADDTYYPETAFAAAGSMDFFAQAAAAADRGEGPGTGGAGSDFEEEPQPESGTTLQQQHQHQHQHDRLSRLSASQRPDFAALAPARPPGDDALGPELLREVNMAASQFSFRTMHILRAHRPPRLLLRYWLPLLAGTLAAGPILGRLASFQPTVANLAQEAVLLARRLLTDWVVAPLLDVYDTVKYGGRGGGPGAGQLRMINEGSLELDRALLERMVTAYAEAERQREPPMLLRLLTPGVENQLDLEGAGGRDGVFDLSDARLNPAGGELAPELQDMAIVNAAFERETRRPLLSAVIGPLPRLLLIQVQKTRVDLETALAAVDRLLRANTLNFALVAVTPATALVLATLWGLRNALRRARGLSTSAREAQLHLCESMRGLERTLINSFASSADTLLLTSTAATPADRSGAAAPAGGPSQAGSPDDVSPLSPGAFHRHPHSGHGFSDSISEHGRGVPPVGAPGGPLAGGSSALALDVLAPTPGFAGQALHSIDLLSTADIRLYGRVLIEVEILRRAARRAGLPRAAQLRQTFLRDCDDIERFVTASVHALQRGMDAMAACHRNQALQVIASMYRTFPFLVDTST</sequence>
<dbReference type="Pfam" id="PF08637">
    <property type="entry name" value="NCA2"/>
    <property type="match status" value="1"/>
</dbReference>
<keyword evidence="5" id="KW-0472">Membrane</keyword>